<evidence type="ECO:0000313" key="2">
    <source>
        <dbReference type="Proteomes" id="UP000827872"/>
    </source>
</evidence>
<dbReference type="EMBL" id="CM037629">
    <property type="protein sequence ID" value="KAH7990241.1"/>
    <property type="molecule type" value="Genomic_DNA"/>
</dbReference>
<organism evidence="1 2">
    <name type="scientific">Sphaerodactylus townsendi</name>
    <dbReference type="NCBI Taxonomy" id="933632"/>
    <lineage>
        <taxon>Eukaryota</taxon>
        <taxon>Metazoa</taxon>
        <taxon>Chordata</taxon>
        <taxon>Craniata</taxon>
        <taxon>Vertebrata</taxon>
        <taxon>Euteleostomi</taxon>
        <taxon>Lepidosauria</taxon>
        <taxon>Squamata</taxon>
        <taxon>Bifurcata</taxon>
        <taxon>Gekkota</taxon>
        <taxon>Sphaerodactylidae</taxon>
        <taxon>Sphaerodactylus</taxon>
    </lineage>
</organism>
<proteinExistence type="predicted"/>
<keyword evidence="2" id="KW-1185">Reference proteome</keyword>
<comment type="caution">
    <text evidence="1">The sequence shown here is derived from an EMBL/GenBank/DDBJ whole genome shotgun (WGS) entry which is preliminary data.</text>
</comment>
<evidence type="ECO:0000313" key="1">
    <source>
        <dbReference type="EMBL" id="KAH7990241.1"/>
    </source>
</evidence>
<gene>
    <name evidence="1" type="ORF">K3G42_004740</name>
</gene>
<reference evidence="1" key="1">
    <citation type="submission" date="2021-08" db="EMBL/GenBank/DDBJ databases">
        <title>The first chromosome-level gecko genome reveals the dynamic sex chromosomes of Neotropical dwarf geckos (Sphaerodactylidae: Sphaerodactylus).</title>
        <authorList>
            <person name="Pinto B.J."/>
            <person name="Keating S.E."/>
            <person name="Gamble T."/>
        </authorList>
    </citation>
    <scope>NUCLEOTIDE SEQUENCE</scope>
    <source>
        <strain evidence="1">TG3544</strain>
    </source>
</reference>
<name>A0ACB8EDR3_9SAUR</name>
<accession>A0ACB8EDR3</accession>
<sequence length="67" mass="7258">MLAASLAGQPSAESRFPLHAFVWHDQPALLEQALDSGQFACKQLKLESAASQERINPILDLASLLRG</sequence>
<dbReference type="Proteomes" id="UP000827872">
    <property type="component" value="Linkage Group LG16"/>
</dbReference>
<protein>
    <submittedName>
        <fullName evidence="1">Uncharacterized protein</fullName>
    </submittedName>
</protein>